<gene>
    <name evidence="1" type="ORF">IPH26_21390</name>
</gene>
<evidence type="ECO:0000313" key="1">
    <source>
        <dbReference type="EMBL" id="MBK6975388.1"/>
    </source>
</evidence>
<dbReference type="InterPro" id="IPR038444">
    <property type="entry name" value="DUF465_sf"/>
</dbReference>
<dbReference type="Pfam" id="PF04325">
    <property type="entry name" value="DUF465"/>
    <property type="match status" value="1"/>
</dbReference>
<dbReference type="AlphaFoldDB" id="A0A9D7E2H3"/>
<protein>
    <submittedName>
        <fullName evidence="1">YdcH family protein</fullName>
    </submittedName>
</protein>
<organism evidence="1 2">
    <name type="scientific">Candidatus Methylophosphatis roskildensis</name>
    <dbReference type="NCBI Taxonomy" id="2899263"/>
    <lineage>
        <taxon>Bacteria</taxon>
        <taxon>Pseudomonadati</taxon>
        <taxon>Pseudomonadota</taxon>
        <taxon>Betaproteobacteria</taxon>
        <taxon>Nitrosomonadales</taxon>
        <taxon>Sterolibacteriaceae</taxon>
        <taxon>Candidatus Methylophosphatis</taxon>
    </lineage>
</organism>
<dbReference type="InterPro" id="IPR007420">
    <property type="entry name" value="DUF465"/>
</dbReference>
<name>A0A9D7E2H3_9PROT</name>
<reference evidence="2" key="1">
    <citation type="journal article" date="2021" name="Nat. Commun.">
        <title>Connecting structure to function with the recovery of over 1000 high-quality metagenome-assembled genomes from activated sludge using long-read sequencing.</title>
        <authorList>
            <person name="Singleton C.M."/>
            <person name="Petriglieri F."/>
            <person name="Kristensen J.M."/>
            <person name="Kirkegaard R.H."/>
            <person name="Michaelsen T.Y."/>
            <person name="Andersen M.H."/>
            <person name="Kondrotaite Z."/>
            <person name="Karst S.M."/>
            <person name="Dueholm M.S."/>
            <person name="Nielsen P.H."/>
            <person name="Albertsen M."/>
        </authorList>
    </citation>
    <scope>NUCLEOTIDE SEQUENCE [LARGE SCALE GENOMIC DNA]</scope>
</reference>
<comment type="caution">
    <text evidence="1">The sequence shown here is derived from an EMBL/GenBank/DDBJ whole genome shotgun (WGS) entry which is preliminary data.</text>
</comment>
<evidence type="ECO:0000313" key="2">
    <source>
        <dbReference type="Proteomes" id="UP000807785"/>
    </source>
</evidence>
<proteinExistence type="predicted"/>
<dbReference type="EMBL" id="JADJEV010000005">
    <property type="protein sequence ID" value="MBK6975388.1"/>
    <property type="molecule type" value="Genomic_DNA"/>
</dbReference>
<accession>A0A9D7E2H3</accession>
<dbReference type="Gene3D" id="6.10.280.50">
    <property type="match status" value="1"/>
</dbReference>
<sequence length="82" mass="10011">MQLQQHDLHHEFPEHREEINALKTSDGHFSKLCDEYHEVNRHVQEIEEHDVPITDFEFEILKKQRLRLKDELYAMIRAYSPQ</sequence>
<dbReference type="Proteomes" id="UP000807785">
    <property type="component" value="Unassembled WGS sequence"/>
</dbReference>